<evidence type="ECO:0000313" key="2">
    <source>
        <dbReference type="Proteomes" id="UP000266673"/>
    </source>
</evidence>
<evidence type="ECO:0000313" key="1">
    <source>
        <dbReference type="EMBL" id="RIB08258.1"/>
    </source>
</evidence>
<organism evidence="1 2">
    <name type="scientific">Gigaspora rosea</name>
    <dbReference type="NCBI Taxonomy" id="44941"/>
    <lineage>
        <taxon>Eukaryota</taxon>
        <taxon>Fungi</taxon>
        <taxon>Fungi incertae sedis</taxon>
        <taxon>Mucoromycota</taxon>
        <taxon>Glomeromycotina</taxon>
        <taxon>Glomeromycetes</taxon>
        <taxon>Diversisporales</taxon>
        <taxon>Gigasporaceae</taxon>
        <taxon>Gigaspora</taxon>
    </lineage>
</organism>
<dbReference type="EMBL" id="QKWP01001531">
    <property type="protein sequence ID" value="RIB08258.1"/>
    <property type="molecule type" value="Genomic_DNA"/>
</dbReference>
<dbReference type="Proteomes" id="UP000266673">
    <property type="component" value="Unassembled WGS sequence"/>
</dbReference>
<comment type="caution">
    <text evidence="1">The sequence shown here is derived from an EMBL/GenBank/DDBJ whole genome shotgun (WGS) entry which is preliminary data.</text>
</comment>
<protein>
    <submittedName>
        <fullName evidence="1">Uncharacterized protein</fullName>
    </submittedName>
</protein>
<accession>A0A397UGC3</accession>
<reference evidence="1 2" key="1">
    <citation type="submission" date="2018-06" db="EMBL/GenBank/DDBJ databases">
        <title>Comparative genomics reveals the genomic features of Rhizophagus irregularis, R. cerebriforme, R. diaphanum and Gigaspora rosea, and their symbiotic lifestyle signature.</title>
        <authorList>
            <person name="Morin E."/>
            <person name="San Clemente H."/>
            <person name="Chen E.C.H."/>
            <person name="De La Providencia I."/>
            <person name="Hainaut M."/>
            <person name="Kuo A."/>
            <person name="Kohler A."/>
            <person name="Murat C."/>
            <person name="Tang N."/>
            <person name="Roy S."/>
            <person name="Loubradou J."/>
            <person name="Henrissat B."/>
            <person name="Grigoriev I.V."/>
            <person name="Corradi N."/>
            <person name="Roux C."/>
            <person name="Martin F.M."/>
        </authorList>
    </citation>
    <scope>NUCLEOTIDE SEQUENCE [LARGE SCALE GENOMIC DNA]</scope>
    <source>
        <strain evidence="1 2">DAOM 194757</strain>
    </source>
</reference>
<keyword evidence="2" id="KW-1185">Reference proteome</keyword>
<name>A0A397UGC3_9GLOM</name>
<sequence>MLYLKSRYWRKRLYLKPTKWQNRDVVFQKKFMKVITEAVNKEETKIPKENNLVKIKFFYSTDNKDPFE</sequence>
<dbReference type="AlphaFoldDB" id="A0A397UGC3"/>
<gene>
    <name evidence="1" type="ORF">C2G38_2212084</name>
</gene>
<proteinExistence type="predicted"/>